<accession>A0A4R3LAX6</accession>
<dbReference type="AlphaFoldDB" id="A0A4R3LAX6"/>
<gene>
    <name evidence="1" type="ORF">EDD58_10378</name>
</gene>
<reference evidence="1 2" key="1">
    <citation type="submission" date="2019-03" db="EMBL/GenBank/DDBJ databases">
        <title>Genomic Encyclopedia of Type Strains, Phase IV (KMG-IV): sequencing the most valuable type-strain genomes for metagenomic binning, comparative biology and taxonomic classification.</title>
        <authorList>
            <person name="Goeker M."/>
        </authorList>
    </citation>
    <scope>NUCLEOTIDE SEQUENCE [LARGE SCALE GENOMIC DNA]</scope>
    <source>
        <strain evidence="1 2">DSM 45707</strain>
    </source>
</reference>
<name>A0A4R3LAX6_9BACL</name>
<dbReference type="InterPro" id="IPR025236">
    <property type="entry name" value="SR1P"/>
</dbReference>
<sequence length="45" mass="4948">MLEVIVCQCCDEVIEYVEAEKVGTLYGICQGCSKREEQSSCNSVA</sequence>
<keyword evidence="2" id="KW-1185">Reference proteome</keyword>
<evidence type="ECO:0000313" key="2">
    <source>
        <dbReference type="Proteomes" id="UP000294937"/>
    </source>
</evidence>
<protein>
    <submittedName>
        <fullName evidence="1">SR1 protein</fullName>
    </submittedName>
</protein>
<proteinExistence type="predicted"/>
<dbReference type="Pfam" id="PF13790">
    <property type="entry name" value="SR1P"/>
    <property type="match status" value="1"/>
</dbReference>
<dbReference type="EMBL" id="SMAG01000003">
    <property type="protein sequence ID" value="TCS94666.1"/>
    <property type="molecule type" value="Genomic_DNA"/>
</dbReference>
<dbReference type="Proteomes" id="UP000294937">
    <property type="component" value="Unassembled WGS sequence"/>
</dbReference>
<comment type="caution">
    <text evidence="1">The sequence shown here is derived from an EMBL/GenBank/DDBJ whole genome shotgun (WGS) entry which is preliminary data.</text>
</comment>
<evidence type="ECO:0000313" key="1">
    <source>
        <dbReference type="EMBL" id="TCS94666.1"/>
    </source>
</evidence>
<organism evidence="1 2">
    <name type="scientific">Hazenella coriacea</name>
    <dbReference type="NCBI Taxonomy" id="1179467"/>
    <lineage>
        <taxon>Bacteria</taxon>
        <taxon>Bacillati</taxon>
        <taxon>Bacillota</taxon>
        <taxon>Bacilli</taxon>
        <taxon>Bacillales</taxon>
        <taxon>Thermoactinomycetaceae</taxon>
        <taxon>Hazenella</taxon>
    </lineage>
</organism>